<dbReference type="Pfam" id="PF00892">
    <property type="entry name" value="EamA"/>
    <property type="match status" value="1"/>
</dbReference>
<keyword evidence="16" id="KW-1185">Reference proteome</keyword>
<dbReference type="GO" id="GO:0009245">
    <property type="term" value="P:lipid A biosynthetic process"/>
    <property type="evidence" value="ECO:0007669"/>
    <property type="project" value="UniProtKB-KW"/>
</dbReference>
<dbReference type="PANTHER" id="PTHR30561:SF1">
    <property type="entry name" value="MULTIDRUG TRANSPORTER EMRE"/>
    <property type="match status" value="1"/>
</dbReference>
<evidence type="ECO:0000256" key="4">
    <source>
        <dbReference type="ARBA" id="ARBA00022516"/>
    </source>
</evidence>
<evidence type="ECO:0000256" key="6">
    <source>
        <dbReference type="ARBA" id="ARBA00022556"/>
    </source>
</evidence>
<dbReference type="AlphaFoldDB" id="A0A239SNL2"/>
<evidence type="ECO:0000256" key="7">
    <source>
        <dbReference type="ARBA" id="ARBA00022692"/>
    </source>
</evidence>
<dbReference type="InterPro" id="IPR000390">
    <property type="entry name" value="Small_drug/metabolite_transptr"/>
</dbReference>
<organism evidence="15 16">
    <name type="scientific">Pandoraea sputorum</name>
    <dbReference type="NCBI Taxonomy" id="93222"/>
    <lineage>
        <taxon>Bacteria</taxon>
        <taxon>Pseudomonadati</taxon>
        <taxon>Pseudomonadota</taxon>
        <taxon>Betaproteobacteria</taxon>
        <taxon>Burkholderiales</taxon>
        <taxon>Burkholderiaceae</taxon>
        <taxon>Pandoraea</taxon>
    </lineage>
</organism>
<evidence type="ECO:0000256" key="13">
    <source>
        <dbReference type="SAM" id="Phobius"/>
    </source>
</evidence>
<evidence type="ECO:0000256" key="9">
    <source>
        <dbReference type="ARBA" id="ARBA00022989"/>
    </source>
</evidence>
<evidence type="ECO:0000256" key="2">
    <source>
        <dbReference type="ARBA" id="ARBA00022448"/>
    </source>
</evidence>
<gene>
    <name evidence="15" type="ORF">SAMEA4530655_03301</name>
</gene>
<feature type="transmembrane region" description="Helical" evidence="13">
    <location>
        <begin position="144"/>
        <end position="162"/>
    </location>
</feature>
<dbReference type="GO" id="GO:0009103">
    <property type="term" value="P:lipopolysaccharide biosynthetic process"/>
    <property type="evidence" value="ECO:0007669"/>
    <property type="project" value="UniProtKB-KW"/>
</dbReference>
<keyword evidence="3" id="KW-1003">Cell membrane</keyword>
<evidence type="ECO:0000313" key="15">
    <source>
        <dbReference type="EMBL" id="SNU86458.1"/>
    </source>
</evidence>
<reference evidence="15 16" key="1">
    <citation type="submission" date="2017-06" db="EMBL/GenBank/DDBJ databases">
        <authorList>
            <consortium name="Pathogen Informatics"/>
        </authorList>
    </citation>
    <scope>NUCLEOTIDE SEQUENCE [LARGE SCALE GENOMIC DNA]</scope>
    <source>
        <strain evidence="15 16">NCTC13161</strain>
    </source>
</reference>
<comment type="similarity">
    <text evidence="12">Belongs to the drug/metabolite transporter (DMT) superfamily. Small multidrug resistance (SMR) (TC 2.A.7.1) family.</text>
</comment>
<feature type="transmembrane region" description="Helical" evidence="13">
    <location>
        <begin position="174"/>
        <end position="192"/>
    </location>
</feature>
<dbReference type="Proteomes" id="UP000215126">
    <property type="component" value="Chromosome 1"/>
</dbReference>
<protein>
    <submittedName>
        <fullName evidence="15">Membrane transporters of cations and cationic drugs</fullName>
    </submittedName>
</protein>
<feature type="transmembrane region" description="Helical" evidence="13">
    <location>
        <begin position="89"/>
        <end position="109"/>
    </location>
</feature>
<keyword evidence="7 13" id="KW-0812">Transmembrane</keyword>
<keyword evidence="5" id="KW-0997">Cell inner membrane</keyword>
<dbReference type="SUPFAM" id="SSF103481">
    <property type="entry name" value="Multidrug resistance efflux transporter EmrE"/>
    <property type="match status" value="2"/>
</dbReference>
<keyword evidence="4" id="KW-0444">Lipid biosynthesis</keyword>
<feature type="transmembrane region" description="Helical" evidence="13">
    <location>
        <begin position="60"/>
        <end position="83"/>
    </location>
</feature>
<dbReference type="GO" id="GO:0022857">
    <property type="term" value="F:transmembrane transporter activity"/>
    <property type="evidence" value="ECO:0007669"/>
    <property type="project" value="InterPro"/>
</dbReference>
<evidence type="ECO:0000256" key="3">
    <source>
        <dbReference type="ARBA" id="ARBA00022475"/>
    </source>
</evidence>
<evidence type="ECO:0000256" key="5">
    <source>
        <dbReference type="ARBA" id="ARBA00022519"/>
    </source>
</evidence>
<keyword evidence="8" id="KW-0448">Lipopolysaccharide biosynthesis</keyword>
<feature type="domain" description="EamA" evidence="14">
    <location>
        <begin position="174"/>
        <end position="310"/>
    </location>
</feature>
<evidence type="ECO:0000259" key="14">
    <source>
        <dbReference type="Pfam" id="PF00892"/>
    </source>
</evidence>
<evidence type="ECO:0000256" key="1">
    <source>
        <dbReference type="ARBA" id="ARBA00004651"/>
    </source>
</evidence>
<dbReference type="PANTHER" id="PTHR30561">
    <property type="entry name" value="SMR FAMILY PROTON-DEPENDENT DRUG EFFLUX TRANSPORTER SUGE"/>
    <property type="match status" value="1"/>
</dbReference>
<keyword evidence="2" id="KW-0813">Transport</keyword>
<evidence type="ECO:0000313" key="16">
    <source>
        <dbReference type="Proteomes" id="UP000215126"/>
    </source>
</evidence>
<keyword evidence="9 13" id="KW-1133">Transmembrane helix</keyword>
<feature type="transmembrane region" description="Helical" evidence="13">
    <location>
        <begin position="270"/>
        <end position="288"/>
    </location>
</feature>
<keyword evidence="11 13" id="KW-0472">Membrane</keyword>
<evidence type="ECO:0000256" key="10">
    <source>
        <dbReference type="ARBA" id="ARBA00023098"/>
    </source>
</evidence>
<accession>A0A239SNL2</accession>
<sequence length="314" mass="33231">MFADTLADGVPRLSPCHPISDTPLLRPIDMTTTPIVLLVLLSALMHATWNAFLHASPDRLWQVGMMAVPQLLTAAVGIAVLPIPPVEVWPLIVLSACAQVAYTAALIRAYRVGEFGQIYPIARGISPLLISGAALLLAGELPRWIAVVGIACICIGILTLALRGRRLSGDSVPAALLTGVFIAAYTIVDGFGIRLTNSSGGNGFAYIAWAYLFASVPLVGAVWKCRGGWRGMFLAPRRRVAEALGAGVVAQCAYGMVVFALQFLPMGVVSALRESSAIFAVLLGWLFMREKLNARRIVACSLVVGGAVLIKLGA</sequence>
<keyword evidence="6" id="KW-0441">Lipid A biosynthesis</keyword>
<dbReference type="EMBL" id="LT906435">
    <property type="protein sequence ID" value="SNU86458.1"/>
    <property type="molecule type" value="Genomic_DNA"/>
</dbReference>
<feature type="transmembrane region" description="Helical" evidence="13">
    <location>
        <begin position="243"/>
        <end position="264"/>
    </location>
</feature>
<evidence type="ECO:0000256" key="11">
    <source>
        <dbReference type="ARBA" id="ARBA00023136"/>
    </source>
</evidence>
<keyword evidence="10" id="KW-0443">Lipid metabolism</keyword>
<dbReference type="InterPro" id="IPR037185">
    <property type="entry name" value="EmrE-like"/>
</dbReference>
<dbReference type="InterPro" id="IPR000620">
    <property type="entry name" value="EamA_dom"/>
</dbReference>
<feature type="transmembrane region" description="Helical" evidence="13">
    <location>
        <begin position="121"/>
        <end position="138"/>
    </location>
</feature>
<proteinExistence type="inferred from homology"/>
<feature type="transmembrane region" description="Helical" evidence="13">
    <location>
        <begin position="35"/>
        <end position="53"/>
    </location>
</feature>
<dbReference type="Gene3D" id="1.10.3730.20">
    <property type="match status" value="2"/>
</dbReference>
<name>A0A239SNL2_9BURK</name>
<comment type="subcellular location">
    <subcellularLocation>
        <location evidence="1">Cell membrane</location>
        <topology evidence="1">Multi-pass membrane protein</topology>
    </subcellularLocation>
</comment>
<feature type="transmembrane region" description="Helical" evidence="13">
    <location>
        <begin position="204"/>
        <end position="223"/>
    </location>
</feature>
<evidence type="ECO:0000256" key="8">
    <source>
        <dbReference type="ARBA" id="ARBA00022985"/>
    </source>
</evidence>
<dbReference type="GO" id="GO:0005886">
    <property type="term" value="C:plasma membrane"/>
    <property type="evidence" value="ECO:0007669"/>
    <property type="project" value="UniProtKB-SubCell"/>
</dbReference>
<evidence type="ECO:0000256" key="12">
    <source>
        <dbReference type="ARBA" id="ARBA00038032"/>
    </source>
</evidence>